<keyword evidence="3" id="KW-1185">Reference proteome</keyword>
<dbReference type="Gene3D" id="3.90.1200.10">
    <property type="match status" value="1"/>
</dbReference>
<dbReference type="Pfam" id="PF01636">
    <property type="entry name" value="APH"/>
    <property type="match status" value="1"/>
</dbReference>
<dbReference type="PANTHER" id="PTHR21310:SF55">
    <property type="entry name" value="AMINOGLYCOSIDE PHOSPHOTRANSFERASE DOMAIN-CONTAINING PROTEIN"/>
    <property type="match status" value="1"/>
</dbReference>
<evidence type="ECO:0000313" key="3">
    <source>
        <dbReference type="Proteomes" id="UP000327013"/>
    </source>
</evidence>
<reference evidence="2 3" key="1">
    <citation type="submission" date="2019-06" db="EMBL/GenBank/DDBJ databases">
        <title>A chromosomal-level reference genome of Carpinus fangiana (Coryloideae, Betulaceae).</title>
        <authorList>
            <person name="Yang X."/>
            <person name="Wang Z."/>
            <person name="Zhang L."/>
            <person name="Hao G."/>
            <person name="Liu J."/>
            <person name="Yang Y."/>
        </authorList>
    </citation>
    <scope>NUCLEOTIDE SEQUENCE [LARGE SCALE GENOMIC DNA]</scope>
    <source>
        <strain evidence="2">Cfa_2016G</strain>
        <tissue evidence="2">Leaf</tissue>
    </source>
</reference>
<dbReference type="InterPro" id="IPR002575">
    <property type="entry name" value="Aminoglycoside_PTrfase"/>
</dbReference>
<protein>
    <recommendedName>
        <fullName evidence="1">Aminoglycoside phosphotransferase domain-containing protein</fullName>
    </recommendedName>
</protein>
<name>A0A5N6KXK2_9ROSI</name>
<dbReference type="CDD" id="cd05120">
    <property type="entry name" value="APH_ChoK_like"/>
    <property type="match status" value="1"/>
</dbReference>
<evidence type="ECO:0000259" key="1">
    <source>
        <dbReference type="Pfam" id="PF01636"/>
    </source>
</evidence>
<dbReference type="InterPro" id="IPR011009">
    <property type="entry name" value="Kinase-like_dom_sf"/>
</dbReference>
<dbReference type="SUPFAM" id="SSF56112">
    <property type="entry name" value="Protein kinase-like (PK-like)"/>
    <property type="match status" value="1"/>
</dbReference>
<comment type="caution">
    <text evidence="2">The sequence shown here is derived from an EMBL/GenBank/DDBJ whole genome shotgun (WGS) entry which is preliminary data.</text>
</comment>
<dbReference type="Proteomes" id="UP000327013">
    <property type="component" value="Unassembled WGS sequence"/>
</dbReference>
<dbReference type="InterPro" id="IPR051678">
    <property type="entry name" value="AGP_Transferase"/>
</dbReference>
<sequence length="343" mass="39551">MARVWKKRCPENAPLADWGKAAKPCPICLWWKWRRNPTNLQTNNSKPDPLKQAAQPIDGSVTRHQGAEGQTNVNNTRLRRWLTLLALKTTAHFFPAAGRLIPISKNLVVKRGRSVSLTESSTMRFVATNTSIPVPRVCCAFVHRHVAYIVMKRVQGVTLAEALAKASPAEKDSLLEQLRFYITELRSITSPHGTRVQSCIGGPLRDSRISAAEPSFGPFATINDFHIWLRRKLRLEDIKGGERHEDWPGLKNMIARQDKAWLQPCIFTHADLNPFNILVLGMRIVSIIDWEFSGWYPYYWEYTSTWLGSELDRHWRMLIPEWLETHEEDLDMEIVRQRYWADG</sequence>
<dbReference type="AlphaFoldDB" id="A0A5N6KXK2"/>
<evidence type="ECO:0000313" key="2">
    <source>
        <dbReference type="EMBL" id="KAB8356551.1"/>
    </source>
</evidence>
<accession>A0A5N6KXK2</accession>
<proteinExistence type="predicted"/>
<gene>
    <name evidence="2" type="ORF">FH972_024133</name>
</gene>
<dbReference type="PANTHER" id="PTHR21310">
    <property type="entry name" value="AMINOGLYCOSIDE PHOSPHOTRANSFERASE-RELATED-RELATED"/>
    <property type="match status" value="1"/>
</dbReference>
<organism evidence="2 3">
    <name type="scientific">Carpinus fangiana</name>
    <dbReference type="NCBI Taxonomy" id="176857"/>
    <lineage>
        <taxon>Eukaryota</taxon>
        <taxon>Viridiplantae</taxon>
        <taxon>Streptophyta</taxon>
        <taxon>Embryophyta</taxon>
        <taxon>Tracheophyta</taxon>
        <taxon>Spermatophyta</taxon>
        <taxon>Magnoliopsida</taxon>
        <taxon>eudicotyledons</taxon>
        <taxon>Gunneridae</taxon>
        <taxon>Pentapetalae</taxon>
        <taxon>rosids</taxon>
        <taxon>fabids</taxon>
        <taxon>Fagales</taxon>
        <taxon>Betulaceae</taxon>
        <taxon>Carpinus</taxon>
    </lineage>
</organism>
<feature type="domain" description="Aminoglycoside phosphotransferase" evidence="1">
    <location>
        <begin position="122"/>
        <end position="316"/>
    </location>
</feature>
<dbReference type="OrthoDB" id="8300194at2759"/>
<dbReference type="EMBL" id="VIBQ01000016">
    <property type="protein sequence ID" value="KAB8356551.1"/>
    <property type="molecule type" value="Genomic_DNA"/>
</dbReference>